<comment type="caution">
    <text evidence="2">The sequence shown here is derived from an EMBL/GenBank/DDBJ whole genome shotgun (WGS) entry which is preliminary data.</text>
</comment>
<reference evidence="2" key="1">
    <citation type="submission" date="2022-10" db="EMBL/GenBank/DDBJ databases">
        <title>Culturing micro-colonial fungi from biological soil crusts in the Mojave desert and describing Neophaeococcomyces mojavensis, and introducing the new genera and species Taxawa tesnikishii.</title>
        <authorList>
            <person name="Kurbessoian T."/>
            <person name="Stajich J.E."/>
        </authorList>
    </citation>
    <scope>NUCLEOTIDE SEQUENCE</scope>
    <source>
        <strain evidence="2">TK_41</strain>
    </source>
</reference>
<evidence type="ECO:0008006" key="4">
    <source>
        <dbReference type="Google" id="ProtNLM"/>
    </source>
</evidence>
<organism evidence="2 3">
    <name type="scientific">Cladophialophora chaetospira</name>
    <dbReference type="NCBI Taxonomy" id="386627"/>
    <lineage>
        <taxon>Eukaryota</taxon>
        <taxon>Fungi</taxon>
        <taxon>Dikarya</taxon>
        <taxon>Ascomycota</taxon>
        <taxon>Pezizomycotina</taxon>
        <taxon>Eurotiomycetes</taxon>
        <taxon>Chaetothyriomycetidae</taxon>
        <taxon>Chaetothyriales</taxon>
        <taxon>Herpotrichiellaceae</taxon>
        <taxon>Cladophialophora</taxon>
    </lineage>
</organism>
<dbReference type="EMBL" id="JAPDRK010000013">
    <property type="protein sequence ID" value="KAJ9606773.1"/>
    <property type="molecule type" value="Genomic_DNA"/>
</dbReference>
<gene>
    <name evidence="2" type="ORF">H2200_008782</name>
</gene>
<evidence type="ECO:0000256" key="1">
    <source>
        <dbReference type="SAM" id="SignalP"/>
    </source>
</evidence>
<evidence type="ECO:0000313" key="2">
    <source>
        <dbReference type="EMBL" id="KAJ9606773.1"/>
    </source>
</evidence>
<feature type="signal peptide" evidence="1">
    <location>
        <begin position="1"/>
        <end position="20"/>
    </location>
</feature>
<sequence length="287" mass="32509">MALRLDFLLLCLLMLGLASAIPLASQHHTPMLLQLPQNAPTPPHLLDMPTEVLAMILISYFKSFRPIEPQNATTRVARQLRNARDRTAILLVCQRITAVAKEHFLSNIQLLIMSTPVWCNLSICSIRTGKVALGIRSLTLSPRLLLTVASWDTIITNFSELRLLRLHSLSINVPMVPSQSFIKGGNNYLKAMWHVIKELKGLKPALDFLPEPPMIFPNDSEYGRLENIWREKLDTGLMILHCIYDFYGSQLPRFGSDHSLFGTPQTIEWDPNWLAPLQDVGAIRERL</sequence>
<evidence type="ECO:0000313" key="3">
    <source>
        <dbReference type="Proteomes" id="UP001172673"/>
    </source>
</evidence>
<protein>
    <recommendedName>
        <fullName evidence="4">F-box domain-containing protein</fullName>
    </recommendedName>
</protein>
<proteinExistence type="predicted"/>
<accession>A0AA39CFM4</accession>
<keyword evidence="3" id="KW-1185">Reference proteome</keyword>
<dbReference type="Proteomes" id="UP001172673">
    <property type="component" value="Unassembled WGS sequence"/>
</dbReference>
<keyword evidence="1" id="KW-0732">Signal</keyword>
<feature type="chain" id="PRO_5041386145" description="F-box domain-containing protein" evidence="1">
    <location>
        <begin position="21"/>
        <end position="287"/>
    </location>
</feature>
<dbReference type="AlphaFoldDB" id="A0AA39CFM4"/>
<name>A0AA39CFM4_9EURO</name>